<name>A0ABR3FG05_9AGAR</name>
<proteinExistence type="predicted"/>
<accession>A0ABR3FG05</accession>
<protein>
    <submittedName>
        <fullName evidence="1">Uncharacterized protein</fullName>
    </submittedName>
</protein>
<keyword evidence="2" id="KW-1185">Reference proteome</keyword>
<dbReference type="Proteomes" id="UP001465976">
    <property type="component" value="Unassembled WGS sequence"/>
</dbReference>
<evidence type="ECO:0000313" key="1">
    <source>
        <dbReference type="EMBL" id="KAL0574291.1"/>
    </source>
</evidence>
<gene>
    <name evidence="1" type="ORF">V5O48_007667</name>
</gene>
<evidence type="ECO:0000313" key="2">
    <source>
        <dbReference type="Proteomes" id="UP001465976"/>
    </source>
</evidence>
<reference evidence="1 2" key="1">
    <citation type="submission" date="2024-02" db="EMBL/GenBank/DDBJ databases">
        <title>A draft genome for the cacao thread blight pathogen Marasmius crinis-equi.</title>
        <authorList>
            <person name="Cohen S.P."/>
            <person name="Baruah I.K."/>
            <person name="Amoako-Attah I."/>
            <person name="Bukari Y."/>
            <person name="Meinhardt L.W."/>
            <person name="Bailey B.A."/>
        </authorList>
    </citation>
    <scope>NUCLEOTIDE SEQUENCE [LARGE SCALE GENOMIC DNA]</scope>
    <source>
        <strain evidence="1 2">GH-76</strain>
    </source>
</reference>
<dbReference type="EMBL" id="JBAHYK010000411">
    <property type="protein sequence ID" value="KAL0574291.1"/>
    <property type="molecule type" value="Genomic_DNA"/>
</dbReference>
<sequence>MHWQMGPWSNLWLDTSRGVFCCGPEGPEREHGIFGWTVKDLPLDAELLQEDVMLRYLISKKLDRQAVTALSYPSHHEFSRVKVDRSTAISTRTNTILAVVRTVWHAWSGFGERTELPDGVTRFTLSNRRQKQLYLSNSDGWSAWTAQASSVFYAHGVPLEGDLCEYRLILPYLSGGLMSSKAKQRIRKQFSPIYLFIPPSSTSTLWSFDLDGRIPISKDLCRYLGLPVRLRPNHWEYSGEASTYQRLRDYQAARGFDPTTTDFARQLGYPIYDVVDQPLPSRFEELDNPDTIEISSSSTQQDAASAETWPEAADFSLGILFGDAQPADEPIPVSLGLLGASTSNFAVPTQADKTKPEEQGTITTRTNMWSSLISTFSWAAMEDSDIPSAGF</sequence>
<comment type="caution">
    <text evidence="1">The sequence shown here is derived from an EMBL/GenBank/DDBJ whole genome shotgun (WGS) entry which is preliminary data.</text>
</comment>
<organism evidence="1 2">
    <name type="scientific">Marasmius crinis-equi</name>
    <dbReference type="NCBI Taxonomy" id="585013"/>
    <lineage>
        <taxon>Eukaryota</taxon>
        <taxon>Fungi</taxon>
        <taxon>Dikarya</taxon>
        <taxon>Basidiomycota</taxon>
        <taxon>Agaricomycotina</taxon>
        <taxon>Agaricomycetes</taxon>
        <taxon>Agaricomycetidae</taxon>
        <taxon>Agaricales</taxon>
        <taxon>Marasmiineae</taxon>
        <taxon>Marasmiaceae</taxon>
        <taxon>Marasmius</taxon>
    </lineage>
</organism>